<name>A0AB33JL91_9ACTN</name>
<accession>A0AB33JL91</accession>
<keyword evidence="1" id="KW-1133">Transmembrane helix</keyword>
<dbReference type="AlphaFoldDB" id="A0AB33JL91"/>
<feature type="transmembrane region" description="Helical" evidence="1">
    <location>
        <begin position="6"/>
        <end position="24"/>
    </location>
</feature>
<evidence type="ECO:0000313" key="2">
    <source>
        <dbReference type="EMBL" id="BFP44074.1"/>
    </source>
</evidence>
<evidence type="ECO:0000256" key="1">
    <source>
        <dbReference type="SAM" id="Phobius"/>
    </source>
</evidence>
<proteinExistence type="predicted"/>
<dbReference type="Gene3D" id="2.60.40.420">
    <property type="entry name" value="Cupredoxins - blue copper proteins"/>
    <property type="match status" value="1"/>
</dbReference>
<keyword evidence="1" id="KW-0812">Transmembrane</keyword>
<gene>
    <name evidence="2" type="ORF">KCMC57_04420</name>
</gene>
<reference evidence="2" key="1">
    <citation type="submission" date="2024-07" db="EMBL/GenBank/DDBJ databases">
        <title>Complete genome sequences of cellulolytic bacteria, Kitasatospora sp. CMC57 and Streptomyces sp. CMC78, isolated from Japanese agricultural soil.</title>
        <authorList>
            <person name="Hashimoto T."/>
            <person name="Ito M."/>
            <person name="Iwamoto M."/>
            <person name="Fukahori D."/>
            <person name="Shoda T."/>
            <person name="Sakoda M."/>
            <person name="Morohoshi T."/>
            <person name="Mitsuboshi M."/>
            <person name="Nishizawa T."/>
        </authorList>
    </citation>
    <scope>NUCLEOTIDE SEQUENCE</scope>
    <source>
        <strain evidence="2">CMC57</strain>
    </source>
</reference>
<keyword evidence="1" id="KW-0472">Membrane</keyword>
<organism evidence="2">
    <name type="scientific">Kitasatospora sp. CMC57</name>
    <dbReference type="NCBI Taxonomy" id="3231513"/>
    <lineage>
        <taxon>Bacteria</taxon>
        <taxon>Bacillati</taxon>
        <taxon>Actinomycetota</taxon>
        <taxon>Actinomycetes</taxon>
        <taxon>Kitasatosporales</taxon>
        <taxon>Streptomycetaceae</taxon>
        <taxon>Kitasatospora</taxon>
    </lineage>
</organism>
<protein>
    <submittedName>
        <fullName evidence="2">Uncharacterized protein</fullName>
    </submittedName>
</protein>
<sequence length="119" mass="13013">MGVADVVVVVAAAVLIGALGWFFFGPRRASSARLEGRVQRVDVTVRGGYRPDVIRLRQGMPAELVFDRQESGECTSRVVFPDLRVRAALPAYQCTPALVPAARPASRNTDIRSAWSRCQ</sequence>
<dbReference type="InterPro" id="IPR008972">
    <property type="entry name" value="Cupredoxin"/>
</dbReference>
<dbReference type="RefSeq" id="WP_407986674.1">
    <property type="nucleotide sequence ID" value="NZ_AP035881.2"/>
</dbReference>
<dbReference type="EMBL" id="AP035881">
    <property type="protein sequence ID" value="BFP44074.1"/>
    <property type="molecule type" value="Genomic_DNA"/>
</dbReference>